<reference evidence="1" key="1">
    <citation type="submission" date="2014-11" db="EMBL/GenBank/DDBJ databases">
        <authorList>
            <person name="Amaro Gonzalez C."/>
        </authorList>
    </citation>
    <scope>NUCLEOTIDE SEQUENCE</scope>
</reference>
<reference evidence="1" key="2">
    <citation type="journal article" date="2015" name="Fish Shellfish Immunol.">
        <title>Early steps in the European eel (Anguilla anguilla)-Vibrio vulnificus interaction in the gills: Role of the RtxA13 toxin.</title>
        <authorList>
            <person name="Callol A."/>
            <person name="Pajuelo D."/>
            <person name="Ebbesson L."/>
            <person name="Teles M."/>
            <person name="MacKenzie S."/>
            <person name="Amaro C."/>
        </authorList>
    </citation>
    <scope>NUCLEOTIDE SEQUENCE</scope>
</reference>
<organism evidence="1">
    <name type="scientific">Anguilla anguilla</name>
    <name type="common">European freshwater eel</name>
    <name type="synonym">Muraena anguilla</name>
    <dbReference type="NCBI Taxonomy" id="7936"/>
    <lineage>
        <taxon>Eukaryota</taxon>
        <taxon>Metazoa</taxon>
        <taxon>Chordata</taxon>
        <taxon>Craniata</taxon>
        <taxon>Vertebrata</taxon>
        <taxon>Euteleostomi</taxon>
        <taxon>Actinopterygii</taxon>
        <taxon>Neopterygii</taxon>
        <taxon>Teleostei</taxon>
        <taxon>Anguilliformes</taxon>
        <taxon>Anguillidae</taxon>
        <taxon>Anguilla</taxon>
    </lineage>
</organism>
<protein>
    <submittedName>
        <fullName evidence="1">Uncharacterized protein</fullName>
    </submittedName>
</protein>
<proteinExistence type="predicted"/>
<evidence type="ECO:0000313" key="1">
    <source>
        <dbReference type="EMBL" id="JAH93197.1"/>
    </source>
</evidence>
<sequence>MVLCSCIQTPQAPYSQITKTFLKRLNHSTKFSGSLLQSIYYNIWLCLVI</sequence>
<accession>A0A0E9WS25</accession>
<dbReference type="EMBL" id="GBXM01015380">
    <property type="protein sequence ID" value="JAH93197.1"/>
    <property type="molecule type" value="Transcribed_RNA"/>
</dbReference>
<name>A0A0E9WS25_ANGAN</name>
<dbReference type="AlphaFoldDB" id="A0A0E9WS25"/>